<dbReference type="InterPro" id="IPR050187">
    <property type="entry name" value="Lipid_Phosphate_FormReg"/>
</dbReference>
<accession>A0A1H2TYP3</accession>
<dbReference type="GO" id="GO:0016301">
    <property type="term" value="F:kinase activity"/>
    <property type="evidence" value="ECO:0007669"/>
    <property type="project" value="UniProtKB-KW"/>
</dbReference>
<dbReference type="InterPro" id="IPR001206">
    <property type="entry name" value="Diacylglycerol_kinase_cat_dom"/>
</dbReference>
<keyword evidence="3" id="KW-1185">Reference proteome</keyword>
<dbReference type="PANTHER" id="PTHR12358:SF106">
    <property type="entry name" value="LIPID KINASE YEGS"/>
    <property type="match status" value="1"/>
</dbReference>
<name>A0A1H2TYP3_9RHOB</name>
<evidence type="ECO:0000313" key="2">
    <source>
        <dbReference type="EMBL" id="SDW49123.1"/>
    </source>
</evidence>
<proteinExistence type="predicted"/>
<dbReference type="AlphaFoldDB" id="A0A1H2TYP3"/>
<dbReference type="Pfam" id="PF00781">
    <property type="entry name" value="DAGK_cat"/>
    <property type="match status" value="1"/>
</dbReference>
<dbReference type="SMART" id="SM00046">
    <property type="entry name" value="DAGKc"/>
    <property type="match status" value="1"/>
</dbReference>
<sequence length="340" mass="36574">MRPVNTTRTDPDIRVIVNAGSGRKLGANGLDVLRRAFDRHPGRFDLRVVRRGADIEREARAAVREGFPTVAAAGGDGTINAVASAIAGEAGPAGEEGPTGEDRRAGARPRLGVIPLGTFNYVARSLGIPEDPEAAIDLLAEASDRPLPLGEVNGRVFLNNASLGAYASILETREGVYNRFGRSRIAAHWSVVVTLAQFRHPLLARVTVDGEARRVRTPLAFVANNGFQLEQFGFHDAAERVRDGEFALFLAPDTSPAGLIRFAVDLAVGRLQPGRDFELVHGRDILMETRRPRRLVARDGERSKLDGPFRFRRLDDVLRVAAPEAGAAEGDGLVSAQAAG</sequence>
<dbReference type="SUPFAM" id="SSF111331">
    <property type="entry name" value="NAD kinase/diacylglycerol kinase-like"/>
    <property type="match status" value="1"/>
</dbReference>
<evidence type="ECO:0000259" key="1">
    <source>
        <dbReference type="PROSITE" id="PS50146"/>
    </source>
</evidence>
<dbReference type="PROSITE" id="PS50146">
    <property type="entry name" value="DAGK"/>
    <property type="match status" value="1"/>
</dbReference>
<gene>
    <name evidence="2" type="ORF">SAMN05444336_1011166</name>
</gene>
<keyword evidence="2" id="KW-0418">Kinase</keyword>
<organism evidence="2 3">
    <name type="scientific">Albimonas donghaensis</name>
    <dbReference type="NCBI Taxonomy" id="356660"/>
    <lineage>
        <taxon>Bacteria</taxon>
        <taxon>Pseudomonadati</taxon>
        <taxon>Pseudomonadota</taxon>
        <taxon>Alphaproteobacteria</taxon>
        <taxon>Rhodobacterales</taxon>
        <taxon>Paracoccaceae</taxon>
        <taxon>Albimonas</taxon>
    </lineage>
</organism>
<protein>
    <submittedName>
        <fullName evidence="2">Diacylglycerol kinase family enzyme</fullName>
    </submittedName>
</protein>
<dbReference type="Proteomes" id="UP000199118">
    <property type="component" value="Unassembled WGS sequence"/>
</dbReference>
<feature type="domain" description="DAGKc" evidence="1">
    <location>
        <begin position="8"/>
        <end position="156"/>
    </location>
</feature>
<dbReference type="InterPro" id="IPR016064">
    <property type="entry name" value="NAD/diacylglycerol_kinase_sf"/>
</dbReference>
<dbReference type="PANTHER" id="PTHR12358">
    <property type="entry name" value="SPHINGOSINE KINASE"/>
    <property type="match status" value="1"/>
</dbReference>
<dbReference type="InterPro" id="IPR017438">
    <property type="entry name" value="ATP-NAD_kinase_N"/>
</dbReference>
<dbReference type="OrthoDB" id="9815110at2"/>
<dbReference type="Gene3D" id="3.40.50.10330">
    <property type="entry name" value="Probable inorganic polyphosphate/atp-NAD kinase, domain 1"/>
    <property type="match status" value="1"/>
</dbReference>
<dbReference type="STRING" id="356660.SAMN05444336_1011166"/>
<dbReference type="Gene3D" id="2.60.200.40">
    <property type="match status" value="1"/>
</dbReference>
<evidence type="ECO:0000313" key="3">
    <source>
        <dbReference type="Proteomes" id="UP000199118"/>
    </source>
</evidence>
<keyword evidence="2" id="KW-0808">Transferase</keyword>
<dbReference type="GO" id="GO:0005886">
    <property type="term" value="C:plasma membrane"/>
    <property type="evidence" value="ECO:0007669"/>
    <property type="project" value="TreeGrafter"/>
</dbReference>
<reference evidence="2 3" key="1">
    <citation type="submission" date="2016-10" db="EMBL/GenBank/DDBJ databases">
        <authorList>
            <person name="de Groot N.N."/>
        </authorList>
    </citation>
    <scope>NUCLEOTIDE SEQUENCE [LARGE SCALE GENOMIC DNA]</scope>
    <source>
        <strain evidence="2 3">DSM 17890</strain>
    </source>
</reference>
<dbReference type="EMBL" id="FNMZ01000001">
    <property type="protein sequence ID" value="SDW49123.1"/>
    <property type="molecule type" value="Genomic_DNA"/>
</dbReference>
<dbReference type="RefSeq" id="WP_092680124.1">
    <property type="nucleotide sequence ID" value="NZ_FNMZ01000001.1"/>
</dbReference>